<dbReference type="CDD" id="cd00054">
    <property type="entry name" value="EGF_CA"/>
    <property type="match status" value="3"/>
</dbReference>
<feature type="domain" description="EGF-like" evidence="8">
    <location>
        <begin position="1003"/>
        <end position="1039"/>
    </location>
</feature>
<dbReference type="FunFam" id="2.10.25.10:FF:000095">
    <property type="entry name" value="Notch, isoform B"/>
    <property type="match status" value="1"/>
</dbReference>
<feature type="domain" description="VWFA" evidence="9">
    <location>
        <begin position="1047"/>
        <end position="1221"/>
    </location>
</feature>
<dbReference type="InterPro" id="IPR050525">
    <property type="entry name" value="ECM_Assembly_Org"/>
</dbReference>
<dbReference type="PROSITE" id="PS50234">
    <property type="entry name" value="VWFA"/>
    <property type="match status" value="7"/>
</dbReference>
<dbReference type="PANTHER" id="PTHR24020:SF84">
    <property type="entry name" value="VWFA DOMAIN-CONTAINING PROTEIN"/>
    <property type="match status" value="1"/>
</dbReference>
<feature type="domain" description="VWFA" evidence="9">
    <location>
        <begin position="593"/>
        <end position="771"/>
    </location>
</feature>
<dbReference type="InterPro" id="IPR036465">
    <property type="entry name" value="vWFA_dom_sf"/>
</dbReference>
<feature type="domain" description="EGF-like" evidence="8">
    <location>
        <begin position="549"/>
        <end position="585"/>
    </location>
</feature>
<evidence type="ECO:0000259" key="9">
    <source>
        <dbReference type="PROSITE" id="PS50234"/>
    </source>
</evidence>
<dbReference type="InterPro" id="IPR002035">
    <property type="entry name" value="VWF_A"/>
</dbReference>
<organism evidence="10 11">
    <name type="scientific">Acanthosepion pharaonis</name>
    <name type="common">Pharaoh cuttlefish</name>
    <name type="synonym">Sepia pharaonis</name>
    <dbReference type="NCBI Taxonomy" id="158019"/>
    <lineage>
        <taxon>Eukaryota</taxon>
        <taxon>Metazoa</taxon>
        <taxon>Spiralia</taxon>
        <taxon>Lophotrochozoa</taxon>
        <taxon>Mollusca</taxon>
        <taxon>Cephalopoda</taxon>
        <taxon>Coleoidea</taxon>
        <taxon>Decapodiformes</taxon>
        <taxon>Sepiida</taxon>
        <taxon>Sepiina</taxon>
        <taxon>Sepiidae</taxon>
        <taxon>Acanthosepion</taxon>
    </lineage>
</organism>
<dbReference type="SMART" id="SM00327">
    <property type="entry name" value="VWA"/>
    <property type="match status" value="6"/>
</dbReference>
<evidence type="ECO:0000256" key="3">
    <source>
        <dbReference type="ARBA" id="ARBA00022737"/>
    </source>
</evidence>
<accession>A0A812C0Q9</accession>
<dbReference type="InterPro" id="IPR000152">
    <property type="entry name" value="EGF-type_Asp/Asn_hydroxyl_site"/>
</dbReference>
<dbReference type="PROSITE" id="PS00010">
    <property type="entry name" value="ASX_HYDROXYL"/>
    <property type="match status" value="2"/>
</dbReference>
<dbReference type="Proteomes" id="UP000597762">
    <property type="component" value="Unassembled WGS sequence"/>
</dbReference>
<feature type="domain" description="EGF-like" evidence="8">
    <location>
        <begin position="1228"/>
        <end position="1264"/>
    </location>
</feature>
<dbReference type="PROSITE" id="PS50026">
    <property type="entry name" value="EGF_3"/>
    <property type="match status" value="4"/>
</dbReference>
<evidence type="ECO:0000313" key="11">
    <source>
        <dbReference type="Proteomes" id="UP000597762"/>
    </source>
</evidence>
<evidence type="ECO:0000256" key="2">
    <source>
        <dbReference type="ARBA" id="ARBA00022729"/>
    </source>
</evidence>
<dbReference type="OrthoDB" id="6132182at2759"/>
<feature type="region of interest" description="Disordered" evidence="7">
    <location>
        <begin position="292"/>
        <end position="359"/>
    </location>
</feature>
<dbReference type="PRINTS" id="PR00453">
    <property type="entry name" value="VWFADOMAIN"/>
</dbReference>
<name>A0A812C0Q9_ACAPH</name>
<keyword evidence="11" id="KW-1185">Reference proteome</keyword>
<feature type="compositionally biased region" description="Basic residues" evidence="7">
    <location>
        <begin position="309"/>
        <end position="328"/>
    </location>
</feature>
<dbReference type="GO" id="GO:0005509">
    <property type="term" value="F:calcium ion binding"/>
    <property type="evidence" value="ECO:0007669"/>
    <property type="project" value="InterPro"/>
</dbReference>
<evidence type="ECO:0000256" key="6">
    <source>
        <dbReference type="PROSITE-ProRule" id="PRU00076"/>
    </source>
</evidence>
<keyword evidence="5" id="KW-0325">Glycoprotein</keyword>
<feature type="disulfide bond" evidence="6">
    <location>
        <begin position="1029"/>
        <end position="1038"/>
    </location>
</feature>
<feature type="compositionally biased region" description="Low complexity" evidence="7">
    <location>
        <begin position="329"/>
        <end position="349"/>
    </location>
</feature>
<evidence type="ECO:0000256" key="5">
    <source>
        <dbReference type="ARBA" id="ARBA00023180"/>
    </source>
</evidence>
<sequence>MRTDMFTRENGDRPSVPNIAIILTDGVSNVNAFETIPQAKTARAEGIQIYAIGIGLADTKELDGISSKPIQKYRYTVREFDELKDLKQKIFAKFCPGRKPAKPSPSEVETGQDIILMLDTSVDISLFQWMIAFARAFTGQADVNSGQMRIGLMVFSDEPYVEAQLNSHMNQADLLQVVDSLPHKKGKSDKARAFRKVTTQMFTPINGDRPKAANKIILLTGAKTADSARVKEEARLAKENSGAEVFVLGLNASNPEELNAIGSLPTDEHVFLFKDPSVVLRETARLLDKIQEEYIPPVPKPTPATTTTRRTKPPKPTPRRTTPRRTTPRRTTPTTTTTRRTTTTTTTRRPTPPRVYRPSECTSKSDILFIVDSSGSVGDEDFRKELDFVYRTIDSLDIDSGLYNVGLISFSDQARIEFYLNSYLSKEELENATASVKYVYGSTHTAMAFRVAREAIFTEVNGDRPDAPNLIIMITDGQSNINHEETLPQAQMLKDSGVTILTVAIGFTTHTDELIGMTSKPVQENLFYVDRFSGLEDLHTKIVEPICKDRNHCENNPCKNGAECYDTLRDYICICAEGYFGPDCEKTCPQPADIAFVFDTSSSVGINAFNQMKSFVENLIRDLEADKCDHHIAVMKYSSRSIVEFSLNRYNNPESMIRAINGMSYTRGHANMANAMKALRQRIFNGQNGDRPTVKNIAYLLTDGQVDIAKEETLSQAELTISSGIHVVPIGFDLRNREEVDSIAASQGIKSVEILSASDVGSLSESLLYAVFDSEDRCNPNPCSNGATCINQALSFRCECILGYSGETCEKRCESEADVVFVVDTSRYIPQRLLKQVKRMLRRTIKRLSFKSKNMRVGLVSFDEQARVRLYLGNGDRKRNVLAAISSLRPGQTNPNPGNALRLANQRLFDSSNGDRRDVPNYVVLVTKSARDLDSMVAQAYHLKMKGTRIIAIALTGTTASTAVDLSEIVSLPVEKNKYIIPNNTEDHEIFDIIENLVEVVCYERACLYSPCHNGGTCLPDDGTYVCQCPSGYAGRHCETACNQDADVIFLLDSSGSVSRDEFRQMKEFVISISEKFSIGYTKTRIGAAAYSSKAFLGFNLNTFNSANKLRNALSSLPYIYGNTNIAAGLQLVRNRMLHYKAGDRPQIQNFVIVLTNGRSNINSIMTIPEAEKLKKHAHVYTIAIGSFDNSEVKDIASAPAALNAFTVPDYESLFQITDRIVGTICQTSTPCDDNPCQNGGICVPSITTYTCECILGYTGKNCERRCDPKKDIAFIVDSSSSIGAENFNRILTFVSNLVADLSHENSNIRYALITYNTDGTLVFRFDRFFHSKLVRQVIEQTAYSPGSTNIAAGLRNAVDVFSDGYGSRSDADNIAILITDGYSNIDAHLTIPTADALKSKVKKVIGIGIGLTNTDELMAIASGENNVFLATDFNSLQQIQSEVLASTCEGDDKVEMELPEVIPDIEKEPIKIEVA</sequence>
<dbReference type="PROSITE" id="PS00022">
    <property type="entry name" value="EGF_1"/>
    <property type="match status" value="4"/>
</dbReference>
<reference evidence="10" key="1">
    <citation type="submission" date="2021-01" db="EMBL/GenBank/DDBJ databases">
        <authorList>
            <person name="Li R."/>
            <person name="Bekaert M."/>
        </authorList>
    </citation>
    <scope>NUCLEOTIDE SEQUENCE</scope>
    <source>
        <strain evidence="10">Farmed</strain>
    </source>
</reference>
<dbReference type="SMART" id="SM00181">
    <property type="entry name" value="EGF"/>
    <property type="match status" value="4"/>
</dbReference>
<dbReference type="PANTHER" id="PTHR24020">
    <property type="entry name" value="COLLAGEN ALPHA"/>
    <property type="match status" value="1"/>
</dbReference>
<dbReference type="SMART" id="SM00179">
    <property type="entry name" value="EGF_CA"/>
    <property type="match status" value="4"/>
</dbReference>
<dbReference type="InterPro" id="IPR000742">
    <property type="entry name" value="EGF"/>
</dbReference>
<evidence type="ECO:0000259" key="8">
    <source>
        <dbReference type="PROSITE" id="PS50026"/>
    </source>
</evidence>
<feature type="disulfide bond" evidence="6">
    <location>
        <begin position="1254"/>
        <end position="1263"/>
    </location>
</feature>
<feature type="domain" description="VWFA" evidence="9">
    <location>
        <begin position="1"/>
        <end position="90"/>
    </location>
</feature>
<feature type="disulfide bond" evidence="6">
    <location>
        <begin position="575"/>
        <end position="584"/>
    </location>
</feature>
<dbReference type="Pfam" id="PF00092">
    <property type="entry name" value="VWA"/>
    <property type="match status" value="7"/>
</dbReference>
<gene>
    <name evidence="10" type="ORF">SPHA_26195</name>
</gene>
<feature type="domain" description="VWFA" evidence="9">
    <location>
        <begin position="366"/>
        <end position="542"/>
    </location>
</feature>
<feature type="domain" description="VWFA" evidence="9">
    <location>
        <begin position="113"/>
        <end position="290"/>
    </location>
</feature>
<dbReference type="InterPro" id="IPR001881">
    <property type="entry name" value="EGF-like_Ca-bd_dom"/>
</dbReference>
<evidence type="ECO:0000256" key="4">
    <source>
        <dbReference type="ARBA" id="ARBA00023157"/>
    </source>
</evidence>
<dbReference type="Gene3D" id="2.10.25.10">
    <property type="entry name" value="Laminin"/>
    <property type="match status" value="4"/>
</dbReference>
<evidence type="ECO:0000313" key="10">
    <source>
        <dbReference type="EMBL" id="CAE1248477.1"/>
    </source>
</evidence>
<dbReference type="FunFam" id="2.10.25.10:FF:000255">
    <property type="entry name" value="Sushi, nidogen and EGF-like domains 1"/>
    <property type="match status" value="2"/>
</dbReference>
<keyword evidence="1 6" id="KW-0245">EGF-like domain</keyword>
<dbReference type="Pfam" id="PF00008">
    <property type="entry name" value="EGF"/>
    <property type="match status" value="4"/>
</dbReference>
<dbReference type="CDD" id="cd01450">
    <property type="entry name" value="vWFA_subfamily_ECM"/>
    <property type="match status" value="5"/>
</dbReference>
<dbReference type="SUPFAM" id="SSF53300">
    <property type="entry name" value="vWA-like"/>
    <property type="match status" value="7"/>
</dbReference>
<keyword evidence="3" id="KW-0677">Repeat</keyword>
<feature type="domain" description="VWFA" evidence="9">
    <location>
        <begin position="818"/>
        <end position="997"/>
    </location>
</feature>
<dbReference type="EMBL" id="CAHIKZ030001001">
    <property type="protein sequence ID" value="CAE1248477.1"/>
    <property type="molecule type" value="Genomic_DNA"/>
</dbReference>
<feature type="disulfide bond" evidence="6">
    <location>
        <begin position="800"/>
        <end position="809"/>
    </location>
</feature>
<feature type="domain" description="VWFA" evidence="9">
    <location>
        <begin position="1272"/>
        <end position="1444"/>
    </location>
</feature>
<protein>
    <submittedName>
        <fullName evidence="10">COL6A</fullName>
    </submittedName>
</protein>
<proteinExistence type="predicted"/>
<keyword evidence="2" id="KW-0732">Signal</keyword>
<dbReference type="Gene3D" id="3.40.50.410">
    <property type="entry name" value="von Willebrand factor, type A domain"/>
    <property type="match status" value="7"/>
</dbReference>
<feature type="domain" description="EGF-like" evidence="8">
    <location>
        <begin position="774"/>
        <end position="810"/>
    </location>
</feature>
<evidence type="ECO:0000256" key="7">
    <source>
        <dbReference type="SAM" id="MobiDB-lite"/>
    </source>
</evidence>
<evidence type="ECO:0000256" key="1">
    <source>
        <dbReference type="ARBA" id="ARBA00022536"/>
    </source>
</evidence>
<keyword evidence="4 6" id="KW-1015">Disulfide bond</keyword>
<comment type="caution">
    <text evidence="10">The sequence shown here is derived from an EMBL/GenBank/DDBJ whole genome shotgun (WGS) entry which is preliminary data.</text>
</comment>
<dbReference type="FunFam" id="2.10.25.10:FF:000066">
    <property type="entry name" value="FAT atypical cadherin 4"/>
    <property type="match status" value="1"/>
</dbReference>
<comment type="caution">
    <text evidence="6">Lacks conserved residue(s) required for the propagation of feature annotation.</text>
</comment>